<dbReference type="EMBL" id="JBDLNU010000002">
    <property type="protein sequence ID" value="MFM1728773.1"/>
    <property type="molecule type" value="Genomic_DNA"/>
</dbReference>
<dbReference type="RefSeq" id="WP_348605133.1">
    <property type="nucleotide sequence ID" value="NZ_CP157276.1"/>
</dbReference>
<comment type="caution">
    <text evidence="1">The sequence shown here is derived from an EMBL/GenBank/DDBJ whole genome shotgun (WGS) entry which is preliminary data.</text>
</comment>
<protein>
    <submittedName>
        <fullName evidence="1">Uncharacterized protein</fullName>
    </submittedName>
</protein>
<evidence type="ECO:0000313" key="2">
    <source>
        <dbReference type="Proteomes" id="UP001629744"/>
    </source>
</evidence>
<gene>
    <name evidence="1" type="ORF">ABEU19_002269</name>
</gene>
<dbReference type="Proteomes" id="UP001629744">
    <property type="component" value="Unassembled WGS sequence"/>
</dbReference>
<accession>A0ABW9FUC4</accession>
<organism evidence="1 2">
    <name type="scientific">Prescottella soli</name>
    <dbReference type="NCBI Taxonomy" id="1543852"/>
    <lineage>
        <taxon>Bacteria</taxon>
        <taxon>Bacillati</taxon>
        <taxon>Actinomycetota</taxon>
        <taxon>Actinomycetes</taxon>
        <taxon>Mycobacteriales</taxon>
        <taxon>Nocardiaceae</taxon>
        <taxon>Prescottella</taxon>
    </lineage>
</organism>
<keyword evidence="2" id="KW-1185">Reference proteome</keyword>
<evidence type="ECO:0000313" key="1">
    <source>
        <dbReference type="EMBL" id="MFM1728773.1"/>
    </source>
</evidence>
<sequence>MLADSDVVISVRDPRITTGGTVAALREPAARRPVITIDVVARVTTIASGDPLFS</sequence>
<reference evidence="1 2" key="1">
    <citation type="submission" date="2023-11" db="EMBL/GenBank/DDBJ databases">
        <authorList>
            <person name="Val-Calvo J."/>
            <person name="Scortti M."/>
            <person name="Vazquez-Boland J."/>
        </authorList>
    </citation>
    <scope>NUCLEOTIDE SEQUENCE [LARGE SCALE GENOMIC DNA]</scope>
    <source>
        <strain evidence="1 2">DSM 46662</strain>
    </source>
</reference>
<proteinExistence type="predicted"/>
<name>A0ABW9FUC4_9NOCA</name>